<proteinExistence type="predicted"/>
<name>A0A0N4YXS4_NIPBR</name>
<dbReference type="Proteomes" id="UP000271162">
    <property type="component" value="Unassembled WGS sequence"/>
</dbReference>
<reference evidence="3" key="1">
    <citation type="submission" date="2017-02" db="UniProtKB">
        <authorList>
            <consortium name="WormBaseParasite"/>
        </authorList>
    </citation>
    <scope>IDENTIFICATION</scope>
</reference>
<gene>
    <name evidence="1" type="ORF">NBR_LOCUS22047</name>
</gene>
<keyword evidence="2" id="KW-1185">Reference proteome</keyword>
<reference evidence="1 2" key="2">
    <citation type="submission" date="2018-11" db="EMBL/GenBank/DDBJ databases">
        <authorList>
            <consortium name="Pathogen Informatics"/>
        </authorList>
    </citation>
    <scope>NUCLEOTIDE SEQUENCE [LARGE SCALE GENOMIC DNA]</scope>
</reference>
<dbReference type="WBParaSite" id="NBR_0002204601-mRNA-1">
    <property type="protein sequence ID" value="NBR_0002204601-mRNA-1"/>
    <property type="gene ID" value="NBR_0002204601"/>
</dbReference>
<evidence type="ECO:0000313" key="2">
    <source>
        <dbReference type="Proteomes" id="UP000271162"/>
    </source>
</evidence>
<organism evidence="3">
    <name type="scientific">Nippostrongylus brasiliensis</name>
    <name type="common">Rat hookworm</name>
    <dbReference type="NCBI Taxonomy" id="27835"/>
    <lineage>
        <taxon>Eukaryota</taxon>
        <taxon>Metazoa</taxon>
        <taxon>Ecdysozoa</taxon>
        <taxon>Nematoda</taxon>
        <taxon>Chromadorea</taxon>
        <taxon>Rhabditida</taxon>
        <taxon>Rhabditina</taxon>
        <taxon>Rhabditomorpha</taxon>
        <taxon>Strongyloidea</taxon>
        <taxon>Heligmosomidae</taxon>
        <taxon>Nippostrongylus</taxon>
    </lineage>
</organism>
<dbReference type="AlphaFoldDB" id="A0A0N4YXS4"/>
<protein>
    <submittedName>
        <fullName evidence="3">Recombinase domain-containing protein</fullName>
    </submittedName>
</protein>
<accession>A0A0N4YXS4</accession>
<evidence type="ECO:0000313" key="1">
    <source>
        <dbReference type="EMBL" id="VDL86599.1"/>
    </source>
</evidence>
<evidence type="ECO:0000313" key="3">
    <source>
        <dbReference type="WBParaSite" id="NBR_0002204601-mRNA-1"/>
    </source>
</evidence>
<dbReference type="EMBL" id="UYSL01027313">
    <property type="protein sequence ID" value="VDL86599.1"/>
    <property type="molecule type" value="Genomic_DNA"/>
</dbReference>
<sequence length="86" mass="10085">MSYTGRKGLRDAKDMICNKLKGGQGFYLGYDMGKDITRPGRKGTKRREAEATRRNKPREMVYGKRFRRSVDVTDTMEAIRDCERFR</sequence>